<dbReference type="CDD" id="cd22382">
    <property type="entry name" value="KH-I_SF1"/>
    <property type="match status" value="1"/>
</dbReference>
<comment type="subcellular location">
    <subcellularLocation>
        <location evidence="1 11">Nucleus</location>
    </subcellularLocation>
</comment>
<accession>A0AA38LY23</accession>
<keyword evidence="6 11" id="KW-0862">Zinc</keyword>
<keyword evidence="16" id="KW-1185">Reference proteome</keyword>
<dbReference type="InterPro" id="IPR004087">
    <property type="entry name" value="KH_dom"/>
</dbReference>
<keyword evidence="11" id="KW-0747">Spliceosome</keyword>
<dbReference type="InterPro" id="IPR047086">
    <property type="entry name" value="SF1-HH_sf"/>
</dbReference>
<gene>
    <name evidence="15" type="ORF">Zmor_016288</name>
</gene>
<dbReference type="SMART" id="SM00322">
    <property type="entry name" value="KH"/>
    <property type="match status" value="1"/>
</dbReference>
<feature type="compositionally biased region" description="Polar residues" evidence="12">
    <location>
        <begin position="366"/>
        <end position="378"/>
    </location>
</feature>
<keyword evidence="3 11" id="KW-0507">mRNA processing</keyword>
<dbReference type="InterPro" id="IPR036875">
    <property type="entry name" value="Znf_CCHC_sf"/>
</dbReference>
<evidence type="ECO:0000256" key="9">
    <source>
        <dbReference type="ARBA" id="ARBA00023242"/>
    </source>
</evidence>
<feature type="region of interest" description="Disordered" evidence="12">
    <location>
        <begin position="517"/>
        <end position="541"/>
    </location>
</feature>
<dbReference type="GO" id="GO:0005681">
    <property type="term" value="C:spliceosomal complex"/>
    <property type="evidence" value="ECO:0007669"/>
    <property type="project" value="UniProtKB-KW"/>
</dbReference>
<keyword evidence="4 11" id="KW-0479">Metal-binding</keyword>
<feature type="domain" description="CCHC-type" evidence="14">
    <location>
        <begin position="280"/>
        <end position="296"/>
    </location>
</feature>
<dbReference type="PROSITE" id="PS50084">
    <property type="entry name" value="KH_TYPE_1"/>
    <property type="match status" value="1"/>
</dbReference>
<evidence type="ECO:0000256" key="7">
    <source>
        <dbReference type="ARBA" id="ARBA00022884"/>
    </source>
</evidence>
<feature type="compositionally biased region" description="Pro residues" evidence="12">
    <location>
        <begin position="518"/>
        <end position="541"/>
    </location>
</feature>
<dbReference type="GO" id="GO:0003729">
    <property type="term" value="F:mRNA binding"/>
    <property type="evidence" value="ECO:0007669"/>
    <property type="project" value="TreeGrafter"/>
</dbReference>
<feature type="region of interest" description="Disordered" evidence="12">
    <location>
        <begin position="24"/>
        <end position="52"/>
    </location>
</feature>
<keyword evidence="9 11" id="KW-0539">Nucleus</keyword>
<name>A0AA38LY23_9CUCU</name>
<dbReference type="InterPro" id="IPR001878">
    <property type="entry name" value="Znf_CCHC"/>
</dbReference>
<feature type="domain" description="K Homology" evidence="13">
    <location>
        <begin position="153"/>
        <end position="245"/>
    </location>
</feature>
<evidence type="ECO:0000256" key="6">
    <source>
        <dbReference type="ARBA" id="ARBA00022833"/>
    </source>
</evidence>
<dbReference type="InterPro" id="IPR032570">
    <property type="entry name" value="SF1-HH"/>
</dbReference>
<dbReference type="Proteomes" id="UP001168821">
    <property type="component" value="Unassembled WGS sequence"/>
</dbReference>
<evidence type="ECO:0000256" key="12">
    <source>
        <dbReference type="SAM" id="MobiDB-lite"/>
    </source>
</evidence>
<feature type="domain" description="CCHC-type" evidence="14">
    <location>
        <begin position="305"/>
        <end position="321"/>
    </location>
</feature>
<dbReference type="GO" id="GO:0048024">
    <property type="term" value="P:regulation of mRNA splicing, via spliceosome"/>
    <property type="evidence" value="ECO:0007669"/>
    <property type="project" value="TreeGrafter"/>
</dbReference>
<dbReference type="SMART" id="SM00343">
    <property type="entry name" value="ZnF_C2HC"/>
    <property type="match status" value="2"/>
</dbReference>
<dbReference type="PANTHER" id="PTHR11208:SF45">
    <property type="entry name" value="SPLICING FACTOR 1"/>
    <property type="match status" value="1"/>
</dbReference>
<feature type="compositionally biased region" description="Basic and acidic residues" evidence="12">
    <location>
        <begin position="24"/>
        <end position="37"/>
    </location>
</feature>
<evidence type="ECO:0000256" key="10">
    <source>
        <dbReference type="PROSITE-ProRule" id="PRU00117"/>
    </source>
</evidence>
<sequence>MTVDVSAASVSAADEGFKNVKRSHESLVADSDVSKEEKKKKKKSRWGGEAEKASAPVPLVAANLPKDKQEALIARFRIIEINKLLTSGLGILIDPSNRSPSPEPIYDNRGIRINTREFRTRKKLEEERQILVQRVMQLDPTFQPPPGLRGESSVIEDRIDIPQDQYPEINFIGLLIGPRGNTLKEMEKASGAKIMIRGKGSVKPGKGRQGGQPVPGEDEELHALIRAPDELSFKRAIEKINKIIKMAIECPEEQNQLKKQQLELLAKMNGTYREDSIFSGCGNCGSAEHRDWQCPERKNAVAAIVCSICGGAGHIEADCLQKNKQNPTIDKAKMDREFALFLKDLGEDVPEELLSDPAPEDKQSEDPQSQPSATNPSSISGDLPAGLLLSAPAPPHGCASATVSARPSFVSSHVTPFYDAATIRTPRHANGNLLSLFPDRRSLLFCSITPGLRTLWVLCTRTVVPLNILNCASRLPTAWFYLQGYPLGPSTSPAAPWPAMSGAGYIYPMAPVGVAADCPPPPSSGSPPPPPQGQPQPPPPS</sequence>
<evidence type="ECO:0000256" key="4">
    <source>
        <dbReference type="ARBA" id="ARBA00022723"/>
    </source>
</evidence>
<dbReference type="InterPro" id="IPR036612">
    <property type="entry name" value="KH_dom_type_1_sf"/>
</dbReference>
<protein>
    <recommendedName>
        <fullName evidence="11">Branchpoint-bridging protein</fullName>
    </recommendedName>
</protein>
<dbReference type="GO" id="GO:0008270">
    <property type="term" value="F:zinc ion binding"/>
    <property type="evidence" value="ECO:0007669"/>
    <property type="project" value="UniProtKB-UniRule"/>
</dbReference>
<evidence type="ECO:0000256" key="11">
    <source>
        <dbReference type="RuleBase" id="RU367126"/>
    </source>
</evidence>
<dbReference type="SUPFAM" id="SSF57756">
    <property type="entry name" value="Retrovirus zinc finger-like domains"/>
    <property type="match status" value="1"/>
</dbReference>
<comment type="function">
    <text evidence="11">Necessary for the splicing of pre-mRNA. Has a role in the recognition of the branch site (5'-UACUAAC-3'), the pyrimidine tract and the 3'-splice site at the 3'-end of introns.</text>
</comment>
<organism evidence="15 16">
    <name type="scientific">Zophobas morio</name>
    <dbReference type="NCBI Taxonomy" id="2755281"/>
    <lineage>
        <taxon>Eukaryota</taxon>
        <taxon>Metazoa</taxon>
        <taxon>Ecdysozoa</taxon>
        <taxon>Arthropoda</taxon>
        <taxon>Hexapoda</taxon>
        <taxon>Insecta</taxon>
        <taxon>Pterygota</taxon>
        <taxon>Neoptera</taxon>
        <taxon>Endopterygota</taxon>
        <taxon>Coleoptera</taxon>
        <taxon>Polyphaga</taxon>
        <taxon>Cucujiformia</taxon>
        <taxon>Tenebrionidae</taxon>
        <taxon>Zophobas</taxon>
    </lineage>
</organism>
<dbReference type="AlphaFoldDB" id="A0AA38LY23"/>
<dbReference type="Gene3D" id="6.10.140.1790">
    <property type="match status" value="1"/>
</dbReference>
<dbReference type="GO" id="GO:0045131">
    <property type="term" value="F:pre-mRNA branch point binding"/>
    <property type="evidence" value="ECO:0007669"/>
    <property type="project" value="UniProtKB-UniRule"/>
</dbReference>
<comment type="caution">
    <text evidence="15">The sequence shown here is derived from an EMBL/GenBank/DDBJ whole genome shotgun (WGS) entry which is preliminary data.</text>
</comment>
<evidence type="ECO:0000256" key="1">
    <source>
        <dbReference type="ARBA" id="ARBA00004123"/>
    </source>
</evidence>
<evidence type="ECO:0000259" key="14">
    <source>
        <dbReference type="SMART" id="SM00343"/>
    </source>
</evidence>
<dbReference type="GO" id="GO:0000398">
    <property type="term" value="P:mRNA splicing, via spliceosome"/>
    <property type="evidence" value="ECO:0007669"/>
    <property type="project" value="UniProtKB-UniRule"/>
</dbReference>
<dbReference type="Pfam" id="PF16275">
    <property type="entry name" value="SF1-HH"/>
    <property type="match status" value="1"/>
</dbReference>
<keyword evidence="5 11" id="KW-0863">Zinc-finger</keyword>
<evidence type="ECO:0000256" key="8">
    <source>
        <dbReference type="ARBA" id="ARBA00023187"/>
    </source>
</evidence>
<dbReference type="Gene3D" id="3.30.1370.10">
    <property type="entry name" value="K Homology domain, type 1"/>
    <property type="match status" value="1"/>
</dbReference>
<evidence type="ECO:0000313" key="15">
    <source>
        <dbReference type="EMBL" id="KAJ3615605.1"/>
    </source>
</evidence>
<proteinExistence type="inferred from homology"/>
<evidence type="ECO:0000313" key="16">
    <source>
        <dbReference type="Proteomes" id="UP001168821"/>
    </source>
</evidence>
<dbReference type="SUPFAM" id="SSF54791">
    <property type="entry name" value="Eukaryotic type KH-domain (KH-domain type I)"/>
    <property type="match status" value="1"/>
</dbReference>
<evidence type="ECO:0000256" key="5">
    <source>
        <dbReference type="ARBA" id="ARBA00022771"/>
    </source>
</evidence>
<dbReference type="InterPro" id="IPR055256">
    <property type="entry name" value="KH_1_KHDC4/BBP-like"/>
</dbReference>
<evidence type="ECO:0000256" key="3">
    <source>
        <dbReference type="ARBA" id="ARBA00022664"/>
    </source>
</evidence>
<evidence type="ECO:0000259" key="13">
    <source>
        <dbReference type="SMART" id="SM00322"/>
    </source>
</evidence>
<dbReference type="Gene3D" id="4.10.60.10">
    <property type="entry name" value="Zinc finger, CCHC-type"/>
    <property type="match status" value="1"/>
</dbReference>
<comment type="similarity">
    <text evidence="2 11">Belongs to the BBP/SF1 family.</text>
</comment>
<reference evidence="15" key="1">
    <citation type="journal article" date="2023" name="G3 (Bethesda)">
        <title>Whole genome assemblies of Zophobas morio and Tenebrio molitor.</title>
        <authorList>
            <person name="Kaur S."/>
            <person name="Stinson S.A."/>
            <person name="diCenzo G.C."/>
        </authorList>
    </citation>
    <scope>NUCLEOTIDE SEQUENCE</scope>
    <source>
        <strain evidence="15">QUZm001</strain>
    </source>
</reference>
<feature type="region of interest" description="Disordered" evidence="12">
    <location>
        <begin position="351"/>
        <end position="378"/>
    </location>
</feature>
<dbReference type="InterPro" id="IPR045071">
    <property type="entry name" value="BBP-like"/>
</dbReference>
<keyword evidence="8 11" id="KW-0508">mRNA splicing</keyword>
<dbReference type="Pfam" id="PF22675">
    <property type="entry name" value="KH-I_KHDC4-BBP"/>
    <property type="match status" value="1"/>
</dbReference>
<dbReference type="PANTHER" id="PTHR11208">
    <property type="entry name" value="RNA-BINDING PROTEIN RELATED"/>
    <property type="match status" value="1"/>
</dbReference>
<evidence type="ECO:0000256" key="2">
    <source>
        <dbReference type="ARBA" id="ARBA00010382"/>
    </source>
</evidence>
<keyword evidence="7 10" id="KW-0694">RNA-binding</keyword>
<dbReference type="EMBL" id="JALNTZ010004017">
    <property type="protein sequence ID" value="KAJ3615605.1"/>
    <property type="molecule type" value="Genomic_DNA"/>
</dbReference>